<sequence>MVIFGLILKLLLFLEIQGAGRYGNPARWEKDNQGDCKKCLVARQFMCSGKERVCDTGIYEDKLYKSAFKNHCFGKDQLDENTVNKFLAAIETEKKNWRQPLRKLVEVIDGVGLWTEPSFIQWTSCKMQPKAYQRRSLVDMRDSLGNLSKSGDRYIKTRQYVCATNNSAVWREQFSYCGPKDQLTTRTNCLCTDSIHVLLETDHCFDDYGYSNPPCEVQTFVSCECSGIASSPVSATTSVQRNIASSTKVLSDTASKLLFETTEVHSDASMTLLPTQKSTSKSSFPNRKQEDLKTIVTVLCAFVAFLLFCIFTYCGWRLCCKKPSSVEEETDSLHPTDVSTAYHDTIIRDQETTASRLNSDNYFSVGDRNENAIYHTIDTSFRSRQRPESSSMGPPLPSRLFSVSSMVAELSLCTSSIPQRSAHTSTSQCSTIDPFDQLGSRDAAYATIGARQDDQAYEIPVSAAAESSHGEDLATNQYEFASEREREDLHFNRDLRINPLYATSDDEAI</sequence>
<evidence type="ECO:0000313" key="3">
    <source>
        <dbReference type="EMBL" id="CAK8675683.1"/>
    </source>
</evidence>
<dbReference type="Proteomes" id="UP001642483">
    <property type="component" value="Unassembled WGS sequence"/>
</dbReference>
<keyword evidence="1" id="KW-0812">Transmembrane</keyword>
<feature type="transmembrane region" description="Helical" evidence="1">
    <location>
        <begin position="295"/>
        <end position="316"/>
    </location>
</feature>
<reference evidence="3 4" key="1">
    <citation type="submission" date="2024-02" db="EMBL/GenBank/DDBJ databases">
        <authorList>
            <person name="Daric V."/>
            <person name="Darras S."/>
        </authorList>
    </citation>
    <scope>NUCLEOTIDE SEQUENCE [LARGE SCALE GENOMIC DNA]</scope>
</reference>
<keyword evidence="1" id="KW-1133">Transmembrane helix</keyword>
<keyword evidence="2" id="KW-0732">Signal</keyword>
<organism evidence="3 4">
    <name type="scientific">Clavelina lepadiformis</name>
    <name type="common">Light-bulb sea squirt</name>
    <name type="synonym">Ascidia lepadiformis</name>
    <dbReference type="NCBI Taxonomy" id="159417"/>
    <lineage>
        <taxon>Eukaryota</taxon>
        <taxon>Metazoa</taxon>
        <taxon>Chordata</taxon>
        <taxon>Tunicata</taxon>
        <taxon>Ascidiacea</taxon>
        <taxon>Aplousobranchia</taxon>
        <taxon>Clavelinidae</taxon>
        <taxon>Clavelina</taxon>
    </lineage>
</organism>
<feature type="signal peptide" evidence="2">
    <location>
        <begin position="1"/>
        <end position="18"/>
    </location>
</feature>
<feature type="chain" id="PRO_5045084774" evidence="2">
    <location>
        <begin position="19"/>
        <end position="509"/>
    </location>
</feature>
<name>A0ABP0F7I4_CLALP</name>
<keyword evidence="4" id="KW-1185">Reference proteome</keyword>
<comment type="caution">
    <text evidence="3">The sequence shown here is derived from an EMBL/GenBank/DDBJ whole genome shotgun (WGS) entry which is preliminary data.</text>
</comment>
<keyword evidence="1" id="KW-0472">Membrane</keyword>
<accession>A0ABP0F7I4</accession>
<dbReference type="EMBL" id="CAWYQH010000024">
    <property type="protein sequence ID" value="CAK8675683.1"/>
    <property type="molecule type" value="Genomic_DNA"/>
</dbReference>
<evidence type="ECO:0000256" key="2">
    <source>
        <dbReference type="SAM" id="SignalP"/>
    </source>
</evidence>
<protein>
    <submittedName>
        <fullName evidence="3">Uncharacterized protein</fullName>
    </submittedName>
</protein>
<evidence type="ECO:0000256" key="1">
    <source>
        <dbReference type="SAM" id="Phobius"/>
    </source>
</evidence>
<gene>
    <name evidence="3" type="ORF">CVLEPA_LOCUS5231</name>
</gene>
<proteinExistence type="predicted"/>
<evidence type="ECO:0000313" key="4">
    <source>
        <dbReference type="Proteomes" id="UP001642483"/>
    </source>
</evidence>